<dbReference type="GO" id="GO:0000271">
    <property type="term" value="P:polysaccharide biosynthetic process"/>
    <property type="evidence" value="ECO:0007669"/>
    <property type="project" value="TreeGrafter"/>
</dbReference>
<proteinExistence type="predicted"/>
<dbReference type="GO" id="GO:0030170">
    <property type="term" value="F:pyridoxal phosphate binding"/>
    <property type="evidence" value="ECO:0007669"/>
    <property type="project" value="TreeGrafter"/>
</dbReference>
<dbReference type="Pfam" id="PF01041">
    <property type="entry name" value="DegT_DnrJ_EryC1"/>
    <property type="match status" value="1"/>
</dbReference>
<reference evidence="1" key="1">
    <citation type="submission" date="2015-06" db="EMBL/GenBank/DDBJ databases">
        <authorList>
            <person name="Joergensen T."/>
        </authorList>
    </citation>
    <scope>NUCLEOTIDE SEQUENCE</scope>
    <source>
        <strain evidence="1">RGFK1638</strain>
    </source>
</reference>
<evidence type="ECO:0008006" key="2">
    <source>
        <dbReference type="Google" id="ProtNLM"/>
    </source>
</evidence>
<evidence type="ECO:0000313" key="1">
    <source>
        <dbReference type="EMBL" id="CRY97560.1"/>
    </source>
</evidence>
<dbReference type="SUPFAM" id="SSF53383">
    <property type="entry name" value="PLP-dependent transferases"/>
    <property type="match status" value="1"/>
</dbReference>
<dbReference type="InterPro" id="IPR015421">
    <property type="entry name" value="PyrdxlP-dep_Trfase_major"/>
</dbReference>
<dbReference type="GO" id="GO:0008483">
    <property type="term" value="F:transaminase activity"/>
    <property type="evidence" value="ECO:0007669"/>
    <property type="project" value="TreeGrafter"/>
</dbReference>
<dbReference type="EMBL" id="LN854147">
    <property type="protein sequence ID" value="CRY97560.1"/>
    <property type="molecule type" value="Genomic_DNA"/>
</dbReference>
<dbReference type="Gene3D" id="3.40.640.10">
    <property type="entry name" value="Type I PLP-dependent aspartate aminotransferase-like (Major domain)"/>
    <property type="match status" value="1"/>
</dbReference>
<dbReference type="InterPro" id="IPR015424">
    <property type="entry name" value="PyrdxlP-dep_Trfase"/>
</dbReference>
<dbReference type="PANTHER" id="PTHR30244:SF34">
    <property type="entry name" value="DTDP-4-AMINO-4,6-DIDEOXYGALACTOSE TRANSAMINASE"/>
    <property type="match status" value="1"/>
</dbReference>
<name>A0A0H5Q836_9ZZZZ</name>
<dbReference type="PANTHER" id="PTHR30244">
    <property type="entry name" value="TRANSAMINASE"/>
    <property type="match status" value="1"/>
</dbReference>
<dbReference type="InterPro" id="IPR000653">
    <property type="entry name" value="DegT/StrS_aminotransferase"/>
</dbReference>
<protein>
    <recommendedName>
        <fullName evidence="2">DegT/DnrJ/EryC1/StrS aminotransferase</fullName>
    </recommendedName>
</protein>
<sequence length="210" mass="23496">MGSFADATIFSFHAIKPITTAEGGAVVFKDAKAHQKAQLLHSHGVQKKALWNSEVEFLGFNFRLNELGAALGISQYKRLDSFIAKRETIAQLYDSLFANSPYCTTLKRDSRLYSTHHLYPIFLSRALWCSKESLFMQLHEKGIGVQVHYKPINSYALYGADSSATPVAHDFYLAELSLPCHQEMTEEQAVEIAKTFNALCAERNADARAT</sequence>
<dbReference type="AlphaFoldDB" id="A0A0H5Q836"/>
<dbReference type="InterPro" id="IPR015422">
    <property type="entry name" value="PyrdxlP-dep_Trfase_small"/>
</dbReference>
<reference evidence="1" key="2">
    <citation type="submission" date="2015-07" db="EMBL/GenBank/DDBJ databases">
        <title>Plasmids, circular viruses and viroids from rat gut.</title>
        <authorList>
            <person name="Jorgensen T.J."/>
            <person name="Hansen M.A."/>
            <person name="Xu Z."/>
            <person name="Tabak M.A."/>
            <person name="Sorensen S.J."/>
            <person name="Hansen L.H."/>
        </authorList>
    </citation>
    <scope>NUCLEOTIDE SEQUENCE</scope>
    <source>
        <strain evidence="1">RGFK1638</strain>
    </source>
</reference>
<accession>A0A0H5Q836</accession>
<dbReference type="Gene3D" id="3.90.1150.10">
    <property type="entry name" value="Aspartate Aminotransferase, domain 1"/>
    <property type="match status" value="1"/>
</dbReference>
<organism evidence="1">
    <name type="scientific">uncultured prokaryote</name>
    <dbReference type="NCBI Taxonomy" id="198431"/>
    <lineage>
        <taxon>unclassified sequences</taxon>
        <taxon>environmental samples</taxon>
    </lineage>
</organism>